<keyword evidence="2" id="KW-1185">Reference proteome</keyword>
<feature type="non-terminal residue" evidence="1">
    <location>
        <position position="1"/>
    </location>
</feature>
<organism evidence="1 2">
    <name type="scientific">Papaver nudicaule</name>
    <name type="common">Iceland poppy</name>
    <dbReference type="NCBI Taxonomy" id="74823"/>
    <lineage>
        <taxon>Eukaryota</taxon>
        <taxon>Viridiplantae</taxon>
        <taxon>Streptophyta</taxon>
        <taxon>Embryophyta</taxon>
        <taxon>Tracheophyta</taxon>
        <taxon>Spermatophyta</taxon>
        <taxon>Magnoliopsida</taxon>
        <taxon>Ranunculales</taxon>
        <taxon>Papaveraceae</taxon>
        <taxon>Papaveroideae</taxon>
        <taxon>Papaver</taxon>
    </lineage>
</organism>
<name>A0AA41V075_PAPNU</name>
<evidence type="ECO:0000313" key="2">
    <source>
        <dbReference type="Proteomes" id="UP001177140"/>
    </source>
</evidence>
<accession>A0AA41V075</accession>
<dbReference type="Proteomes" id="UP001177140">
    <property type="component" value="Unassembled WGS sequence"/>
</dbReference>
<sequence length="50" mass="5908">ITVEVNPIMFRTEMPSLQLVISVLSSYRSNSSSETDYQQGFRTCLCFWRW</sequence>
<proteinExistence type="predicted"/>
<gene>
    <name evidence="1" type="ORF">MKW94_018152</name>
</gene>
<feature type="non-terminal residue" evidence="1">
    <location>
        <position position="50"/>
    </location>
</feature>
<dbReference type="EMBL" id="JAJJMA010051195">
    <property type="protein sequence ID" value="MCL7025971.1"/>
    <property type="molecule type" value="Genomic_DNA"/>
</dbReference>
<comment type="caution">
    <text evidence="1">The sequence shown here is derived from an EMBL/GenBank/DDBJ whole genome shotgun (WGS) entry which is preliminary data.</text>
</comment>
<evidence type="ECO:0000313" key="1">
    <source>
        <dbReference type="EMBL" id="MCL7025971.1"/>
    </source>
</evidence>
<dbReference type="AlphaFoldDB" id="A0AA41V075"/>
<protein>
    <submittedName>
        <fullName evidence="1">Uncharacterized protein</fullName>
    </submittedName>
</protein>
<reference evidence="1" key="1">
    <citation type="submission" date="2022-03" db="EMBL/GenBank/DDBJ databases">
        <title>A functionally conserved STORR gene fusion in Papaver species that diverged 16.8 million years ago.</title>
        <authorList>
            <person name="Catania T."/>
        </authorList>
    </citation>
    <scope>NUCLEOTIDE SEQUENCE</scope>
    <source>
        <strain evidence="1">S-191538</strain>
    </source>
</reference>